<reference evidence="2" key="1">
    <citation type="submission" date="2021-02" db="EMBL/GenBank/DDBJ databases">
        <authorList>
            <person name="Dougan E. K."/>
            <person name="Rhodes N."/>
            <person name="Thang M."/>
            <person name="Chan C."/>
        </authorList>
    </citation>
    <scope>NUCLEOTIDE SEQUENCE</scope>
</reference>
<dbReference type="Gene3D" id="3.30.710.10">
    <property type="entry name" value="Potassium Channel Kv1.1, Chain A"/>
    <property type="match status" value="1"/>
</dbReference>
<feature type="domain" description="BTB" evidence="1">
    <location>
        <begin position="29"/>
        <end position="108"/>
    </location>
</feature>
<dbReference type="AlphaFoldDB" id="A0A812UDC3"/>
<proteinExistence type="predicted"/>
<dbReference type="Pfam" id="PF00651">
    <property type="entry name" value="BTB"/>
    <property type="match status" value="1"/>
</dbReference>
<evidence type="ECO:0000259" key="1">
    <source>
        <dbReference type="PROSITE" id="PS50097"/>
    </source>
</evidence>
<keyword evidence="3" id="KW-1185">Reference proteome</keyword>
<dbReference type="PANTHER" id="PTHR24413">
    <property type="entry name" value="SPECKLE-TYPE POZ PROTEIN"/>
    <property type="match status" value="1"/>
</dbReference>
<dbReference type="InterPro" id="IPR011333">
    <property type="entry name" value="SKP1/BTB/POZ_sf"/>
</dbReference>
<protein>
    <submittedName>
        <fullName evidence="2">RHOBTB1 protein</fullName>
    </submittedName>
</protein>
<dbReference type="SMART" id="SM00225">
    <property type="entry name" value="BTB"/>
    <property type="match status" value="1"/>
</dbReference>
<dbReference type="PROSITE" id="PS50097">
    <property type="entry name" value="BTB"/>
    <property type="match status" value="1"/>
</dbReference>
<evidence type="ECO:0000313" key="2">
    <source>
        <dbReference type="EMBL" id="CAE7564028.1"/>
    </source>
</evidence>
<dbReference type="SUPFAM" id="SSF54695">
    <property type="entry name" value="POZ domain"/>
    <property type="match status" value="1"/>
</dbReference>
<name>A0A812UDC3_SYMPI</name>
<organism evidence="2 3">
    <name type="scientific">Symbiodinium pilosum</name>
    <name type="common">Dinoflagellate</name>
    <dbReference type="NCBI Taxonomy" id="2952"/>
    <lineage>
        <taxon>Eukaryota</taxon>
        <taxon>Sar</taxon>
        <taxon>Alveolata</taxon>
        <taxon>Dinophyceae</taxon>
        <taxon>Suessiales</taxon>
        <taxon>Symbiodiniaceae</taxon>
        <taxon>Symbiodinium</taxon>
    </lineage>
</organism>
<accession>A0A812UDC3</accession>
<dbReference type="InterPro" id="IPR000210">
    <property type="entry name" value="BTB/POZ_dom"/>
</dbReference>
<comment type="caution">
    <text evidence="2">The sequence shown here is derived from an EMBL/GenBank/DDBJ whole genome shotgun (WGS) entry which is preliminary data.</text>
</comment>
<dbReference type="Proteomes" id="UP000649617">
    <property type="component" value="Unassembled WGS sequence"/>
</dbReference>
<gene>
    <name evidence="2" type="primary">RHOBTB1</name>
    <name evidence="2" type="ORF">SPIL2461_LOCUS15110</name>
</gene>
<sequence>MDVGHQDVPRIRGEAWLPHFSPALELKPLDFALAPAIITFRLADGSCLYSDQHMLIQRSEYFALMFAETSWQEGVTKEVDLSSDPHADRSSMAAVLHYLTTGQVACQDFSQMLSLHKLADQLCLPQLVHMVEQKLSTLLTSENVLPVLGHVAGSGSLLETQCGEMLAAESFAILEQQGSFLDQAVKENTELAKTVVHLLLKVVREQHLVLSAPTSST</sequence>
<dbReference type="EMBL" id="CAJNIZ010036180">
    <property type="protein sequence ID" value="CAE7564028.1"/>
    <property type="molecule type" value="Genomic_DNA"/>
</dbReference>
<evidence type="ECO:0000313" key="3">
    <source>
        <dbReference type="Proteomes" id="UP000649617"/>
    </source>
</evidence>
<dbReference type="OrthoDB" id="6770063at2759"/>